<feature type="transmembrane region" description="Helical" evidence="10">
    <location>
        <begin position="168"/>
        <end position="188"/>
    </location>
</feature>
<keyword evidence="4" id="KW-1003">Cell membrane</keyword>
<keyword evidence="2" id="KW-0813">Transport</keyword>
<evidence type="ECO:0000256" key="7">
    <source>
        <dbReference type="ARBA" id="ARBA00023065"/>
    </source>
</evidence>
<dbReference type="PANTHER" id="PTHR43298:SF2">
    <property type="entry name" value="FMN_FAD EXPORTER YEEO-RELATED"/>
    <property type="match status" value="1"/>
</dbReference>
<dbReference type="OrthoDB" id="9780160at2"/>
<keyword evidence="3" id="KW-0050">Antiport</keyword>
<gene>
    <name evidence="11" type="ORF">DK869_00530</name>
</gene>
<feature type="transmembrane region" description="Helical" evidence="10">
    <location>
        <begin position="318"/>
        <end position="338"/>
    </location>
</feature>
<dbReference type="GO" id="GO:0005886">
    <property type="term" value="C:plasma membrane"/>
    <property type="evidence" value="ECO:0007669"/>
    <property type="project" value="UniProtKB-SubCell"/>
</dbReference>
<name>A0A318N1X0_9PROT</name>
<feature type="transmembrane region" description="Helical" evidence="10">
    <location>
        <begin position="236"/>
        <end position="258"/>
    </location>
</feature>
<dbReference type="Proteomes" id="UP000247565">
    <property type="component" value="Unassembled WGS sequence"/>
</dbReference>
<evidence type="ECO:0000256" key="4">
    <source>
        <dbReference type="ARBA" id="ARBA00022475"/>
    </source>
</evidence>
<evidence type="ECO:0000256" key="8">
    <source>
        <dbReference type="ARBA" id="ARBA00023136"/>
    </source>
</evidence>
<comment type="caution">
    <text evidence="11">The sequence shown here is derived from an EMBL/GenBank/DDBJ whole genome shotgun (WGS) entry which is preliminary data.</text>
</comment>
<comment type="subcellular location">
    <subcellularLocation>
        <location evidence="1">Cell inner membrane</location>
        <topology evidence="1">Multi-pass membrane protein</topology>
    </subcellularLocation>
</comment>
<dbReference type="InterPro" id="IPR002528">
    <property type="entry name" value="MATE_fam"/>
</dbReference>
<dbReference type="GO" id="GO:0042910">
    <property type="term" value="F:xenobiotic transmembrane transporter activity"/>
    <property type="evidence" value="ECO:0007669"/>
    <property type="project" value="InterPro"/>
</dbReference>
<evidence type="ECO:0000256" key="6">
    <source>
        <dbReference type="ARBA" id="ARBA00022989"/>
    </source>
</evidence>
<dbReference type="PIRSF" id="PIRSF006603">
    <property type="entry name" value="DinF"/>
    <property type="match status" value="1"/>
</dbReference>
<feature type="transmembrane region" description="Helical" evidence="10">
    <location>
        <begin position="358"/>
        <end position="374"/>
    </location>
</feature>
<keyword evidence="5 10" id="KW-0812">Transmembrane</keyword>
<keyword evidence="8 10" id="KW-0472">Membrane</keyword>
<evidence type="ECO:0000256" key="1">
    <source>
        <dbReference type="ARBA" id="ARBA00004429"/>
    </source>
</evidence>
<dbReference type="GO" id="GO:0015297">
    <property type="term" value="F:antiporter activity"/>
    <property type="evidence" value="ECO:0007669"/>
    <property type="project" value="UniProtKB-KW"/>
</dbReference>
<proteinExistence type="predicted"/>
<accession>A0A318N1X0</accession>
<protein>
    <recommendedName>
        <fullName evidence="9">Multidrug-efflux transporter</fullName>
    </recommendedName>
</protein>
<feature type="transmembrane region" description="Helical" evidence="10">
    <location>
        <begin position="194"/>
        <end position="216"/>
    </location>
</feature>
<reference evidence="11 12" key="1">
    <citation type="submission" date="2018-05" db="EMBL/GenBank/DDBJ databases">
        <title>Reference genomes for bee gut microbiota database.</title>
        <authorList>
            <person name="Ellegaard K.M."/>
        </authorList>
    </citation>
    <scope>NUCLEOTIDE SEQUENCE [LARGE SCALE GENOMIC DNA]</scope>
    <source>
        <strain evidence="11 12">ESL0284</strain>
    </source>
</reference>
<feature type="transmembrane region" description="Helical" evidence="10">
    <location>
        <begin position="423"/>
        <end position="446"/>
    </location>
</feature>
<feature type="transmembrane region" description="Helical" evidence="10">
    <location>
        <begin position="395"/>
        <end position="417"/>
    </location>
</feature>
<dbReference type="CDD" id="cd13131">
    <property type="entry name" value="MATE_NorM_like"/>
    <property type="match status" value="1"/>
</dbReference>
<dbReference type="EMBL" id="QGLT01000001">
    <property type="protein sequence ID" value="PXZ01533.1"/>
    <property type="molecule type" value="Genomic_DNA"/>
</dbReference>
<feature type="transmembrane region" description="Helical" evidence="10">
    <location>
        <begin position="50"/>
        <end position="80"/>
    </location>
</feature>
<evidence type="ECO:0000256" key="2">
    <source>
        <dbReference type="ARBA" id="ARBA00022448"/>
    </source>
</evidence>
<evidence type="ECO:0000256" key="3">
    <source>
        <dbReference type="ARBA" id="ARBA00022449"/>
    </source>
</evidence>
<keyword evidence="7" id="KW-0406">Ion transport</keyword>
<dbReference type="NCBIfam" id="TIGR00797">
    <property type="entry name" value="matE"/>
    <property type="match status" value="1"/>
</dbReference>
<dbReference type="InterPro" id="IPR048279">
    <property type="entry name" value="MdtK-like"/>
</dbReference>
<evidence type="ECO:0000313" key="12">
    <source>
        <dbReference type="Proteomes" id="UP000247565"/>
    </source>
</evidence>
<dbReference type="PANTHER" id="PTHR43298">
    <property type="entry name" value="MULTIDRUG RESISTANCE PROTEIN NORM-RELATED"/>
    <property type="match status" value="1"/>
</dbReference>
<feature type="transmembrane region" description="Helical" evidence="10">
    <location>
        <begin position="92"/>
        <end position="111"/>
    </location>
</feature>
<evidence type="ECO:0000313" key="11">
    <source>
        <dbReference type="EMBL" id="PXZ01533.1"/>
    </source>
</evidence>
<evidence type="ECO:0000256" key="5">
    <source>
        <dbReference type="ARBA" id="ARBA00022692"/>
    </source>
</evidence>
<keyword evidence="12" id="KW-1185">Reference proteome</keyword>
<feature type="transmembrane region" description="Helical" evidence="10">
    <location>
        <begin position="137"/>
        <end position="156"/>
    </location>
</feature>
<evidence type="ECO:0000256" key="10">
    <source>
        <dbReference type="SAM" id="Phobius"/>
    </source>
</evidence>
<organism evidence="11 12">
    <name type="scientific">Commensalibacter melissae</name>
    <dbReference type="NCBI Taxonomy" id="2070537"/>
    <lineage>
        <taxon>Bacteria</taxon>
        <taxon>Pseudomonadati</taxon>
        <taxon>Pseudomonadota</taxon>
        <taxon>Alphaproteobacteria</taxon>
        <taxon>Acetobacterales</taxon>
        <taxon>Acetobacteraceae</taxon>
    </lineage>
</organism>
<dbReference type="RefSeq" id="WP_110438052.1">
    <property type="nucleotide sequence ID" value="NZ_CP046393.1"/>
</dbReference>
<dbReference type="Pfam" id="PF01554">
    <property type="entry name" value="MatE"/>
    <property type="match status" value="2"/>
</dbReference>
<dbReference type="GO" id="GO:0006811">
    <property type="term" value="P:monoatomic ion transport"/>
    <property type="evidence" value="ECO:0007669"/>
    <property type="project" value="UniProtKB-KW"/>
</dbReference>
<feature type="transmembrane region" description="Helical" evidence="10">
    <location>
        <begin position="278"/>
        <end position="297"/>
    </location>
</feature>
<evidence type="ECO:0000256" key="9">
    <source>
        <dbReference type="ARBA" id="ARBA00031636"/>
    </source>
</evidence>
<sequence length="459" mass="50185">MQLSQPAFLKKELSAIFFIAIPIAFAQLCQMAMGVTDTILLGKVDKETLAIGGFTTQLFFTVCVVLQSALSSAAILIAEYIGSKRISQISKIYWTTYIFGLILCIPCYFLLKSTNFILMWTGENPDMIAKSSHFMDILLWGMPPVLVGTGLIRVVLPAFNASKILLQITPLTTIINALLNAAFIYGLWGAPKMGLYGSAIGSTITLWVSTILFIGVTHCKKNLKQYLYPFKIDLSLLLPLMRLGLPICVSSAAEMLLFLATSFRAGLLGTDALAAHQIANSFATFTFMIPLAISQAANVRVSYWVGAQKPLYAKNSGFLSIGLGSVFMGLIGIIIFIFPKTIVSLFIDIHSVSNQSTIEIAIVILKIVALFQIVDGMQGVAMGALRGLKDTTIPMIFALISYWVIGYTLSGWFAFSLNHKAPGLWTGMAIGLAVIAVLATARFYYLTYRPSRIMERALR</sequence>
<dbReference type="InterPro" id="IPR050222">
    <property type="entry name" value="MATE_MdtK"/>
</dbReference>
<dbReference type="AlphaFoldDB" id="A0A318N1X0"/>
<keyword evidence="6 10" id="KW-1133">Transmembrane helix</keyword>